<protein>
    <submittedName>
        <fullName evidence="2">Uncharacterized protein</fullName>
    </submittedName>
</protein>
<comment type="caution">
    <text evidence="2">The sequence shown here is derived from an EMBL/GenBank/DDBJ whole genome shotgun (WGS) entry which is preliminary data.</text>
</comment>
<proteinExistence type="predicted"/>
<evidence type="ECO:0000313" key="3">
    <source>
        <dbReference type="Proteomes" id="UP001165090"/>
    </source>
</evidence>
<reference evidence="2 3" key="1">
    <citation type="journal article" date="2023" name="IScience">
        <title>Expanded male sex-determining region conserved during the evolution of homothallism in the green alga Volvox.</title>
        <authorList>
            <person name="Yamamoto K."/>
            <person name="Matsuzaki R."/>
            <person name="Mahakham W."/>
            <person name="Heman W."/>
            <person name="Sekimoto H."/>
            <person name="Kawachi M."/>
            <person name="Minakuchi Y."/>
            <person name="Toyoda A."/>
            <person name="Nozaki H."/>
        </authorList>
    </citation>
    <scope>NUCLEOTIDE SEQUENCE [LARGE SCALE GENOMIC DNA]</scope>
    <source>
        <strain evidence="2 3">NIES-4468</strain>
    </source>
</reference>
<dbReference type="EMBL" id="BSDZ01000078">
    <property type="protein sequence ID" value="GLI67763.1"/>
    <property type="molecule type" value="Genomic_DNA"/>
</dbReference>
<dbReference type="Proteomes" id="UP001165090">
    <property type="component" value="Unassembled WGS sequence"/>
</dbReference>
<sequence length="135" mass="13718">HDGGALVVAVVVAMAFVESSVKRHDGGALVVAVVMAMAFVESSVKRTLKSLCANRVNLCAGTPFEFPAAAAAAATTTKTGPTGSTPMMTGGSGGHRKGTCSVATQTEGWMMPPLTQGPSREDLTASDTPYIFGSI</sequence>
<accession>A0ABQ5SE91</accession>
<feature type="compositionally biased region" description="Low complexity" evidence="1">
    <location>
        <begin position="75"/>
        <end position="89"/>
    </location>
</feature>
<name>A0ABQ5SE91_9CHLO</name>
<feature type="region of interest" description="Disordered" evidence="1">
    <location>
        <begin position="75"/>
        <end position="99"/>
    </location>
</feature>
<evidence type="ECO:0000313" key="2">
    <source>
        <dbReference type="EMBL" id="GLI67763.1"/>
    </source>
</evidence>
<keyword evidence="3" id="KW-1185">Reference proteome</keyword>
<feature type="non-terminal residue" evidence="2">
    <location>
        <position position="1"/>
    </location>
</feature>
<organism evidence="2 3">
    <name type="scientific">Volvox africanus</name>
    <dbReference type="NCBI Taxonomy" id="51714"/>
    <lineage>
        <taxon>Eukaryota</taxon>
        <taxon>Viridiplantae</taxon>
        <taxon>Chlorophyta</taxon>
        <taxon>core chlorophytes</taxon>
        <taxon>Chlorophyceae</taxon>
        <taxon>CS clade</taxon>
        <taxon>Chlamydomonadales</taxon>
        <taxon>Volvocaceae</taxon>
        <taxon>Volvox</taxon>
    </lineage>
</organism>
<gene>
    <name evidence="2" type="ORF">VaNZ11_012011</name>
</gene>
<evidence type="ECO:0000256" key="1">
    <source>
        <dbReference type="SAM" id="MobiDB-lite"/>
    </source>
</evidence>